<dbReference type="OrthoDB" id="1279at2"/>
<protein>
    <submittedName>
        <fullName evidence="2">DUF342 domain-containing protein</fullName>
    </submittedName>
</protein>
<proteinExistence type="predicted"/>
<dbReference type="RefSeq" id="WP_153726992.1">
    <property type="nucleotide sequence ID" value="NZ_WJNH01000001.1"/>
</dbReference>
<dbReference type="AlphaFoldDB" id="A0A6G1X2B5"/>
<dbReference type="PANTHER" id="PTHR38032">
    <property type="entry name" value="POLYMERASE-RELATED"/>
    <property type="match status" value="1"/>
</dbReference>
<name>A0A6G1X2B5_9BACI</name>
<accession>A0A6G1X2B5</accession>
<dbReference type="PANTHER" id="PTHR38032:SF1">
    <property type="entry name" value="RNA-BINDING PROTEIN KHPB N-TERMINAL DOMAIN-CONTAINING PROTEIN"/>
    <property type="match status" value="1"/>
</dbReference>
<evidence type="ECO:0000259" key="1">
    <source>
        <dbReference type="SMART" id="SM01245"/>
    </source>
</evidence>
<dbReference type="Pfam" id="PF03961">
    <property type="entry name" value="FapA"/>
    <property type="match status" value="1"/>
</dbReference>
<dbReference type="EMBL" id="WJNH01000001">
    <property type="protein sequence ID" value="MRG85036.1"/>
    <property type="molecule type" value="Genomic_DNA"/>
</dbReference>
<organism evidence="2 3">
    <name type="scientific">Salinibacillus xinjiangensis</name>
    <dbReference type="NCBI Taxonomy" id="1229268"/>
    <lineage>
        <taxon>Bacteria</taxon>
        <taxon>Bacillati</taxon>
        <taxon>Bacillota</taxon>
        <taxon>Bacilli</taxon>
        <taxon>Bacillales</taxon>
        <taxon>Bacillaceae</taxon>
        <taxon>Salinibacillus</taxon>
    </lineage>
</organism>
<dbReference type="Pfam" id="PF20250">
    <property type="entry name" value="FapA_N"/>
    <property type="match status" value="1"/>
</dbReference>
<gene>
    <name evidence="2" type="ORF">GH754_01695</name>
</gene>
<dbReference type="Proteomes" id="UP000480185">
    <property type="component" value="Unassembled WGS sequence"/>
</dbReference>
<reference evidence="2 3" key="1">
    <citation type="submission" date="2019-11" db="EMBL/GenBank/DDBJ databases">
        <authorList>
            <person name="Li J."/>
        </authorList>
    </citation>
    <scope>NUCLEOTIDE SEQUENCE [LARGE SCALE GENOMIC DNA]</scope>
    <source>
        <strain evidence="2 3">J4</strain>
    </source>
</reference>
<keyword evidence="3" id="KW-1185">Reference proteome</keyword>
<dbReference type="Pfam" id="PF14804">
    <property type="entry name" value="Jag_N"/>
    <property type="match status" value="1"/>
</dbReference>
<sequence>MQNIISKGKNLKEAINIGLNLMDVSKKEVDIEVIQQEKNGFIGIGRKEAIVKISLNQKSSTSKSDEAKVMNHVTHTSEEIVEILPIDKDGEHSTDVEGLSDERNSSFFQSGDSQLEGKAWVNNNKIYVKDSPFHYPTVQIDKGVKLYKNGMEVQEKSTVISQNDQLDIKLDESSEKETSWQVSLVENGLKAILKVDPGFIVNHRIKDVDPDKHIDLVIEESREVHNSLEYEDVLKKLQDFRVIYGIQHNEIVQAINAVEPGEFVVAKGRSAHPGNHGWLDLKVDVNSMNGLVEDESGNVDFRETKFIPNVEKGQVIGIIYPPKPGIPGVTVTNEPLPAKQTYPLKIASGRGVIEVGDKLVATESGRPFIEQRGHLVKATILEKLIHEGDVNLSSGNIRFIGDVEIIGQVEENMTVDAGGDIFVHKSVSEADLTSSKAMVVKGNVINSELNAGKNNLLIAELGHLLGIMNKQLDKMIVFIQQLSQSPAFKSNDFSITGLQPLIMILLEKRFQNFIPYAKQYQEVVEKGENHLEEKEWVQIAVSLKQIFINLSTQVTTIDQLRNLSQKMKELSELSETPVEPDSYMAVAQAVNSRLYCSGDINVIGKGCLNTKIHSGGQLKVSGMVRGGEIYGKLGVSINEVGSNSGTKTIVSVPSDQKIHITQAFEGTLLRIGNKTHLINDKKNHLKAYLNQENELKLESL</sequence>
<dbReference type="InterPro" id="IPR046866">
    <property type="entry name" value="FapA_N"/>
</dbReference>
<evidence type="ECO:0000313" key="2">
    <source>
        <dbReference type="EMBL" id="MRG85036.1"/>
    </source>
</evidence>
<dbReference type="SMART" id="SM01245">
    <property type="entry name" value="Jag_N"/>
    <property type="match status" value="1"/>
</dbReference>
<dbReference type="InterPro" id="IPR038247">
    <property type="entry name" value="Jag_N_dom_sf"/>
</dbReference>
<dbReference type="Gene3D" id="3.30.30.80">
    <property type="entry name" value="probable RNA-binding protein from clostridium symbiosum atcc 14940"/>
    <property type="match status" value="1"/>
</dbReference>
<dbReference type="InterPro" id="IPR005646">
    <property type="entry name" value="FapA"/>
</dbReference>
<evidence type="ECO:0000313" key="3">
    <source>
        <dbReference type="Proteomes" id="UP000480185"/>
    </source>
</evidence>
<comment type="caution">
    <text evidence="2">The sequence shown here is derived from an EMBL/GenBank/DDBJ whole genome shotgun (WGS) entry which is preliminary data.</text>
</comment>
<dbReference type="InterPro" id="IPR046865">
    <property type="entry name" value="FapA_b_solenoid"/>
</dbReference>
<dbReference type="InterPro" id="IPR032782">
    <property type="entry name" value="KhpB_N"/>
</dbReference>
<feature type="domain" description="RNA-binding protein KhpB N-terminal" evidence="1">
    <location>
        <begin position="5"/>
        <end position="56"/>
    </location>
</feature>